<dbReference type="CDD" id="cd18011">
    <property type="entry name" value="DEXDc_RapA"/>
    <property type="match status" value="1"/>
</dbReference>
<keyword evidence="5" id="KW-0175">Coiled coil</keyword>
<evidence type="ECO:0000256" key="2">
    <source>
        <dbReference type="ARBA" id="ARBA00022801"/>
    </source>
</evidence>
<evidence type="ECO:0000259" key="7">
    <source>
        <dbReference type="PROSITE" id="PS51194"/>
    </source>
</evidence>
<protein>
    <submittedName>
        <fullName evidence="8">Adenine-specific DNA-methyltransferase</fullName>
    </submittedName>
</protein>
<dbReference type="InterPro" id="IPR027417">
    <property type="entry name" value="P-loop_NTPase"/>
</dbReference>
<evidence type="ECO:0000256" key="3">
    <source>
        <dbReference type="ARBA" id="ARBA00022806"/>
    </source>
</evidence>
<organism evidence="8 9">
    <name type="scientific">Alicyclobacillus hesperidum</name>
    <dbReference type="NCBI Taxonomy" id="89784"/>
    <lineage>
        <taxon>Bacteria</taxon>
        <taxon>Bacillati</taxon>
        <taxon>Bacillota</taxon>
        <taxon>Bacilli</taxon>
        <taxon>Bacillales</taxon>
        <taxon>Alicyclobacillaceae</taxon>
        <taxon>Alicyclobacillus</taxon>
    </lineage>
</organism>
<dbReference type="GO" id="GO:0005524">
    <property type="term" value="F:ATP binding"/>
    <property type="evidence" value="ECO:0007669"/>
    <property type="project" value="UniProtKB-KW"/>
</dbReference>
<dbReference type="InterPro" id="IPR057342">
    <property type="entry name" value="DEXDc_RapA"/>
</dbReference>
<keyword evidence="8" id="KW-0808">Transferase</keyword>
<dbReference type="SMART" id="SM00487">
    <property type="entry name" value="DEXDc"/>
    <property type="match status" value="1"/>
</dbReference>
<dbReference type="InterPro" id="IPR014001">
    <property type="entry name" value="Helicase_ATP-bd"/>
</dbReference>
<evidence type="ECO:0000256" key="5">
    <source>
        <dbReference type="SAM" id="Coils"/>
    </source>
</evidence>
<evidence type="ECO:0000313" key="9">
    <source>
        <dbReference type="Proteomes" id="UP000182589"/>
    </source>
</evidence>
<dbReference type="SMART" id="SM00490">
    <property type="entry name" value="HELICc"/>
    <property type="match status" value="1"/>
</dbReference>
<keyword evidence="8" id="KW-0489">Methyltransferase</keyword>
<name>A0A1H2V601_9BACL</name>
<dbReference type="PROSITE" id="PS51194">
    <property type="entry name" value="HELICASE_CTER"/>
    <property type="match status" value="1"/>
</dbReference>
<dbReference type="GO" id="GO:0032259">
    <property type="term" value="P:methylation"/>
    <property type="evidence" value="ECO:0007669"/>
    <property type="project" value="UniProtKB-KW"/>
</dbReference>
<keyword evidence="4" id="KW-0067">ATP-binding</keyword>
<dbReference type="InterPro" id="IPR049730">
    <property type="entry name" value="SNF2/RAD54-like_C"/>
</dbReference>
<evidence type="ECO:0000256" key="1">
    <source>
        <dbReference type="ARBA" id="ARBA00022741"/>
    </source>
</evidence>
<dbReference type="CDD" id="cd18793">
    <property type="entry name" value="SF2_C_SNF"/>
    <property type="match status" value="1"/>
</dbReference>
<feature type="domain" description="Helicase ATP-binding" evidence="6">
    <location>
        <begin position="48"/>
        <end position="215"/>
    </location>
</feature>
<feature type="coiled-coil region" evidence="5">
    <location>
        <begin position="849"/>
        <end position="913"/>
    </location>
</feature>
<dbReference type="GO" id="GO:0008168">
    <property type="term" value="F:methyltransferase activity"/>
    <property type="evidence" value="ECO:0007669"/>
    <property type="project" value="UniProtKB-KW"/>
</dbReference>
<dbReference type="AlphaFoldDB" id="A0A1H2V601"/>
<dbReference type="Gene3D" id="3.40.50.300">
    <property type="entry name" value="P-loop containing nucleotide triphosphate hydrolases"/>
    <property type="match status" value="1"/>
</dbReference>
<dbReference type="Pfam" id="PF00271">
    <property type="entry name" value="Helicase_C"/>
    <property type="match status" value="1"/>
</dbReference>
<dbReference type="SUPFAM" id="SSF52540">
    <property type="entry name" value="P-loop containing nucleoside triphosphate hydrolases"/>
    <property type="match status" value="2"/>
</dbReference>
<dbReference type="Pfam" id="PF00176">
    <property type="entry name" value="SNF2-rel_dom"/>
    <property type="match status" value="1"/>
</dbReference>
<dbReference type="PANTHER" id="PTHR10799">
    <property type="entry name" value="SNF2/RAD54 HELICASE FAMILY"/>
    <property type="match status" value="1"/>
</dbReference>
<proteinExistence type="predicted"/>
<dbReference type="InterPro" id="IPR001650">
    <property type="entry name" value="Helicase_C-like"/>
</dbReference>
<dbReference type="EMBL" id="FNOJ01000010">
    <property type="protein sequence ID" value="SDW63752.1"/>
    <property type="molecule type" value="Genomic_DNA"/>
</dbReference>
<keyword evidence="1" id="KW-0547">Nucleotide-binding</keyword>
<dbReference type="RefSeq" id="WP_074693229.1">
    <property type="nucleotide sequence ID" value="NZ_FNOJ01000010.1"/>
</dbReference>
<gene>
    <name evidence="8" type="ORF">SAMN04489725_1107</name>
</gene>
<feature type="domain" description="Helicase C-terminal" evidence="7">
    <location>
        <begin position="398"/>
        <end position="577"/>
    </location>
</feature>
<reference evidence="9" key="1">
    <citation type="submission" date="2016-10" db="EMBL/GenBank/DDBJ databases">
        <authorList>
            <person name="Varghese N."/>
        </authorList>
    </citation>
    <scope>NUCLEOTIDE SEQUENCE [LARGE SCALE GENOMIC DNA]</scope>
    <source>
        <strain evidence="9">DSM 12489</strain>
    </source>
</reference>
<dbReference type="PROSITE" id="PS51192">
    <property type="entry name" value="HELICASE_ATP_BIND_1"/>
    <property type="match status" value="1"/>
</dbReference>
<evidence type="ECO:0000313" key="8">
    <source>
        <dbReference type="EMBL" id="SDW63752.1"/>
    </source>
</evidence>
<keyword evidence="9" id="KW-1185">Reference proteome</keyword>
<accession>A0A1H2V601</accession>
<evidence type="ECO:0000256" key="4">
    <source>
        <dbReference type="ARBA" id="ARBA00022840"/>
    </source>
</evidence>
<dbReference type="InterPro" id="IPR038718">
    <property type="entry name" value="SNF2-like_sf"/>
</dbReference>
<dbReference type="Proteomes" id="UP000182589">
    <property type="component" value="Unassembled WGS sequence"/>
</dbReference>
<dbReference type="GO" id="GO:0016787">
    <property type="term" value="F:hydrolase activity"/>
    <property type="evidence" value="ECO:0007669"/>
    <property type="project" value="UniProtKB-KW"/>
</dbReference>
<sequence length="939" mass="107271">MSTPYHSKLWAHLLTMRAATDDFDRITRAAANARVDVNPHQIDAALFALRSPLSQGAILADEVGLGKTIEAGLVLSQRWAERRRKLIVVVPATLRKQWAMELEEKFHLPSVILEAKSFNSLLRQGHSNPFDLRNQVVICSYHFAAAKSEFISQVSWDLAVLDEAHRLRNVYKSTNKLAKNIQATLARTKKLLLTATPLQNSLMELYGLVSIVDPNVFGDDKSFQAQFTRQSSEDRNQLLRERLAPICTRTLRKQVLEYIRYTNRIPITQEFTPSDDEHRLYEEVTEYLRREVLLALPASQRSLMTLVLRKLLASSTFAIAGTLRGLIRRLENLQPINVEEVADDYEGMDELEDEWDDTTEEERVDPQLLAEELSLLRRYADLAESIRNNAKGDALLTVLDKAMDKAKSLGAREKAVIFTESRRTQQYLFQLLTDNGYEGKIVLFNGMNNDPLSTHIYQEWLKRHEGESVITGSRSADIRAALIEEFRDRATILIATESAAEGVNLQFCSLIVNYDLPWNPQRVEQRIGRCHRYGQKHDVVVVNFLNKRNEADQRVYELLAEKFQLFSGIFGASDEVLGALESGVDLEKRIAQVYQECRTVEEINAAFDALQKELESSIESRLTETRRALLDNFDEDVHARLKVYEGQATERLSEQQQYLLSLAKVELANDALFDDSTPRFRYSGNDAPSGIYHLDWKAAEVNGDNFFRIDHPLAQALVDRAVTRELPPAELAIHYSDYEGLISTVQALKGKSGWLQVTELAVESLELEEFLVFSGITDDGGIVDEETCLKLFKPKAMVRQIDPSAIPPASVEQFEAKIVKEKLHLVEEKNGRFFDEEVAKLDRWADDLKFGLEQEIKDLDKQIRELRRASTTAVSLADKLAAQKAQRDIETQRNKKRRELYEAQDAIDAKRNELIENIERQLKQTHRLKPLFTIRWTVV</sequence>
<dbReference type="Gene3D" id="3.40.50.10810">
    <property type="entry name" value="Tandem AAA-ATPase domain"/>
    <property type="match status" value="1"/>
</dbReference>
<dbReference type="GO" id="GO:0004386">
    <property type="term" value="F:helicase activity"/>
    <property type="evidence" value="ECO:0007669"/>
    <property type="project" value="UniProtKB-KW"/>
</dbReference>
<dbReference type="InterPro" id="IPR000330">
    <property type="entry name" value="SNF2_N"/>
</dbReference>
<evidence type="ECO:0000259" key="6">
    <source>
        <dbReference type="PROSITE" id="PS51192"/>
    </source>
</evidence>
<keyword evidence="3" id="KW-0347">Helicase</keyword>
<dbReference type="STRING" id="89784.SAMN04489725_1107"/>
<keyword evidence="2" id="KW-0378">Hydrolase</keyword>